<dbReference type="PROSITE" id="PS00463">
    <property type="entry name" value="ZN2_CY6_FUNGAL_1"/>
    <property type="match status" value="1"/>
</dbReference>
<dbReference type="PROSITE" id="PS50048">
    <property type="entry name" value="ZN2_CY6_FUNGAL_2"/>
    <property type="match status" value="1"/>
</dbReference>
<dbReference type="Gene3D" id="4.10.240.10">
    <property type="entry name" value="Zn(2)-C6 fungal-type DNA-binding domain"/>
    <property type="match status" value="1"/>
</dbReference>
<dbReference type="SUPFAM" id="SSF57701">
    <property type="entry name" value="Zn2/Cys6 DNA-binding domain"/>
    <property type="match status" value="1"/>
</dbReference>
<evidence type="ECO:0000313" key="5">
    <source>
        <dbReference type="Proteomes" id="UP000178912"/>
    </source>
</evidence>
<gene>
    <name evidence="4" type="ORF">RAG0_02784</name>
</gene>
<feature type="domain" description="Zn(2)-C6 fungal-type" evidence="3">
    <location>
        <begin position="200"/>
        <end position="230"/>
    </location>
</feature>
<dbReference type="PANTHER" id="PTHR47785">
    <property type="entry name" value="ZN(II)2CYS6 TRANSCRIPTION FACTOR (EUROFUNG)-RELATED-RELATED"/>
    <property type="match status" value="1"/>
</dbReference>
<feature type="region of interest" description="Disordered" evidence="2">
    <location>
        <begin position="404"/>
        <end position="424"/>
    </location>
</feature>
<feature type="region of interest" description="Disordered" evidence="2">
    <location>
        <begin position="360"/>
        <end position="382"/>
    </location>
</feature>
<evidence type="ECO:0000256" key="1">
    <source>
        <dbReference type="ARBA" id="ARBA00023242"/>
    </source>
</evidence>
<dbReference type="OrthoDB" id="5244761at2759"/>
<keyword evidence="1" id="KW-0539">Nucleus</keyword>
<dbReference type="EMBL" id="FJUX01000012">
    <property type="protein sequence ID" value="CZS92370.1"/>
    <property type="molecule type" value="Genomic_DNA"/>
</dbReference>
<dbReference type="InterPro" id="IPR001138">
    <property type="entry name" value="Zn2Cys6_DnaBD"/>
</dbReference>
<dbReference type="Pfam" id="PF00172">
    <property type="entry name" value="Zn_clus"/>
    <property type="match status" value="1"/>
</dbReference>
<dbReference type="AlphaFoldDB" id="A0A1E1K3C3"/>
<dbReference type="GO" id="GO:0008270">
    <property type="term" value="F:zinc ion binding"/>
    <property type="evidence" value="ECO:0007669"/>
    <property type="project" value="InterPro"/>
</dbReference>
<sequence>MELTSQQLYQAGSSSLEHGPYHVVYQEAYAQRTYGIQEGRQHSDPLQYFQISEPKTKPTPQGPSGLPFILTIPEYEQNHNPNEMPQDIQRNRRSWHDGIYIQNSANWTSDHSLHGQQRHPQELDQRGPSATANGWQEQIYPTHNSLSNGLFKGNRVRKLEHGTPPPPPPPPPQTTSASTHGIVRSSYDGRTTKAPRTVNACTSCRSLKAKCSGHHPTCDNCKEKIFECIYKDVPPHKIEKTEALLTKIDVRTQEMEKLLQQLTANSKRTSMAEGLVQTLITSQHEPAVWRSHRTAATGILTCEVVRKIVGDVMDDEESAETIWREADLYMKHVNSSYPLFTSEQLKSLIQEFIRTNSIPHTTSGQSVGLKRKRPDSEQPRSPQLSIELALLLIIRALGKKYDKPLSPEHEGSSSGSPSGSTMFRNGYPTTKHVEKVWSIILDEHPCHENRISSLTPGSGYFDAATDIMAKHIGGSSLRHVQIYLLRHHYLFEAARALEISLQSNLKLFDSTAWDSTVVITFWTHRLLEGELLAERALSRSNLGDWEKTLPLPEIEQKHPFMIQLQFQNQLGAIDTELYQQKCLENLDNRVLDEQVALPNLYATVERLYRRDPDAKVSSLASNYAKRGIEILEYSIKLSNLFKDDPLITYAQWGNVMILLAAFSDVAVKHFIKHDLLKDLVSQTRESLSAWLLSALGQKYIRVLKDMALKTGLYQ</sequence>
<dbReference type="CDD" id="cd00067">
    <property type="entry name" value="GAL4"/>
    <property type="match status" value="1"/>
</dbReference>
<evidence type="ECO:0000313" key="4">
    <source>
        <dbReference type="EMBL" id="CZS92370.1"/>
    </source>
</evidence>
<dbReference type="PANTHER" id="PTHR47785:SF4">
    <property type="entry name" value="ZN(II)2CYS6 TRANSCRIPTION FACTOR (EUROFUNG)"/>
    <property type="match status" value="1"/>
</dbReference>
<dbReference type="SMART" id="SM00066">
    <property type="entry name" value="GAL4"/>
    <property type="match status" value="1"/>
</dbReference>
<protein>
    <recommendedName>
        <fullName evidence="3">Zn(2)-C6 fungal-type domain-containing protein</fullName>
    </recommendedName>
</protein>
<dbReference type="InterPro" id="IPR036864">
    <property type="entry name" value="Zn2-C6_fun-type_DNA-bd_sf"/>
</dbReference>
<feature type="region of interest" description="Disordered" evidence="2">
    <location>
        <begin position="156"/>
        <end position="180"/>
    </location>
</feature>
<feature type="compositionally biased region" description="Pro residues" evidence="2">
    <location>
        <begin position="163"/>
        <end position="173"/>
    </location>
</feature>
<keyword evidence="5" id="KW-1185">Reference proteome</keyword>
<feature type="region of interest" description="Disordered" evidence="2">
    <location>
        <begin position="110"/>
        <end position="131"/>
    </location>
</feature>
<evidence type="ECO:0000259" key="3">
    <source>
        <dbReference type="PROSITE" id="PS50048"/>
    </source>
</evidence>
<accession>A0A1E1K3C3</accession>
<name>A0A1E1K3C3_9HELO</name>
<reference evidence="5" key="1">
    <citation type="submission" date="2016-03" db="EMBL/GenBank/DDBJ databases">
        <authorList>
            <person name="Guldener U."/>
        </authorList>
    </citation>
    <scope>NUCLEOTIDE SEQUENCE [LARGE SCALE GENOMIC DNA]</scope>
    <source>
        <strain evidence="5">04CH-RAC-A.6.1</strain>
    </source>
</reference>
<dbReference type="Proteomes" id="UP000178912">
    <property type="component" value="Unassembled WGS sequence"/>
</dbReference>
<dbReference type="GO" id="GO:0000981">
    <property type="term" value="F:DNA-binding transcription factor activity, RNA polymerase II-specific"/>
    <property type="evidence" value="ECO:0007669"/>
    <property type="project" value="InterPro"/>
</dbReference>
<organism evidence="4 5">
    <name type="scientific">Rhynchosporium agropyri</name>
    <dbReference type="NCBI Taxonomy" id="914238"/>
    <lineage>
        <taxon>Eukaryota</taxon>
        <taxon>Fungi</taxon>
        <taxon>Dikarya</taxon>
        <taxon>Ascomycota</taxon>
        <taxon>Pezizomycotina</taxon>
        <taxon>Leotiomycetes</taxon>
        <taxon>Helotiales</taxon>
        <taxon>Ploettnerulaceae</taxon>
        <taxon>Rhynchosporium</taxon>
    </lineage>
</organism>
<dbReference type="InterPro" id="IPR053181">
    <property type="entry name" value="EcdB-like_regulator"/>
</dbReference>
<proteinExistence type="predicted"/>
<evidence type="ECO:0000256" key="2">
    <source>
        <dbReference type="SAM" id="MobiDB-lite"/>
    </source>
</evidence>